<keyword evidence="4" id="KW-0963">Cytoplasm</keyword>
<dbReference type="Gene3D" id="3.20.20.70">
    <property type="entry name" value="Aldolase class I"/>
    <property type="match status" value="1"/>
</dbReference>
<evidence type="ECO:0000259" key="7">
    <source>
        <dbReference type="Pfam" id="PF00793"/>
    </source>
</evidence>
<dbReference type="InterPro" id="IPR006269">
    <property type="entry name" value="KDO8P_synthase"/>
</dbReference>
<comment type="similarity">
    <text evidence="2">Belongs to the KdsA family.</text>
</comment>
<evidence type="ECO:0000256" key="4">
    <source>
        <dbReference type="ARBA" id="ARBA00022490"/>
    </source>
</evidence>
<dbReference type="PANTHER" id="PTHR21057">
    <property type="entry name" value="PHOSPHO-2-DEHYDRO-3-DEOXYHEPTONATE ALDOLASE"/>
    <property type="match status" value="1"/>
</dbReference>
<feature type="domain" description="DAHP synthetase I/KDSA" evidence="7">
    <location>
        <begin position="1"/>
        <end position="206"/>
    </location>
</feature>
<accession>A0A382V9Q6</accession>
<dbReference type="EC" id="2.5.1.55" evidence="3"/>
<evidence type="ECO:0000256" key="5">
    <source>
        <dbReference type="ARBA" id="ARBA00022679"/>
    </source>
</evidence>
<protein>
    <recommendedName>
        <fullName evidence="3">3-deoxy-8-phosphooctulonate synthase</fullName>
        <ecNumber evidence="3">2.5.1.55</ecNumber>
    </recommendedName>
</protein>
<proteinExistence type="inferred from homology"/>
<feature type="non-terminal residue" evidence="8">
    <location>
        <position position="1"/>
    </location>
</feature>
<evidence type="ECO:0000256" key="6">
    <source>
        <dbReference type="ARBA" id="ARBA00049112"/>
    </source>
</evidence>
<dbReference type="NCBIfam" id="NF003543">
    <property type="entry name" value="PRK05198.1"/>
    <property type="match status" value="1"/>
</dbReference>
<organism evidence="8">
    <name type="scientific">marine metagenome</name>
    <dbReference type="NCBI Taxonomy" id="408172"/>
    <lineage>
        <taxon>unclassified sequences</taxon>
        <taxon>metagenomes</taxon>
        <taxon>ecological metagenomes</taxon>
    </lineage>
</organism>
<dbReference type="GO" id="GO:0008676">
    <property type="term" value="F:3-deoxy-8-phosphooctulonate synthase activity"/>
    <property type="evidence" value="ECO:0007669"/>
    <property type="project" value="UniProtKB-EC"/>
</dbReference>
<evidence type="ECO:0000256" key="2">
    <source>
        <dbReference type="ARBA" id="ARBA00010499"/>
    </source>
</evidence>
<dbReference type="SUPFAM" id="SSF51569">
    <property type="entry name" value="Aldolase"/>
    <property type="match status" value="1"/>
</dbReference>
<dbReference type="InterPro" id="IPR006218">
    <property type="entry name" value="DAHP1/KDSA"/>
</dbReference>
<comment type="catalytic activity">
    <reaction evidence="6">
        <text>D-arabinose 5-phosphate + phosphoenolpyruvate + H2O = 3-deoxy-alpha-D-manno-2-octulosonate-8-phosphate + phosphate</text>
        <dbReference type="Rhea" id="RHEA:14053"/>
        <dbReference type="ChEBI" id="CHEBI:15377"/>
        <dbReference type="ChEBI" id="CHEBI:43474"/>
        <dbReference type="ChEBI" id="CHEBI:57693"/>
        <dbReference type="ChEBI" id="CHEBI:58702"/>
        <dbReference type="ChEBI" id="CHEBI:85985"/>
        <dbReference type="EC" id="2.5.1.55"/>
    </reaction>
</comment>
<reference evidence="8" key="1">
    <citation type="submission" date="2018-05" db="EMBL/GenBank/DDBJ databases">
        <authorList>
            <person name="Lanie J.A."/>
            <person name="Ng W.-L."/>
            <person name="Kazmierczak K.M."/>
            <person name="Andrzejewski T.M."/>
            <person name="Davidsen T.M."/>
            <person name="Wayne K.J."/>
            <person name="Tettelin H."/>
            <person name="Glass J.I."/>
            <person name="Rusch D."/>
            <person name="Podicherti R."/>
            <person name="Tsui H.-C.T."/>
            <person name="Winkler M.E."/>
        </authorList>
    </citation>
    <scope>NUCLEOTIDE SEQUENCE</scope>
</reference>
<comment type="subcellular location">
    <subcellularLocation>
        <location evidence="1">Cytoplasm</location>
    </subcellularLocation>
</comment>
<evidence type="ECO:0000256" key="3">
    <source>
        <dbReference type="ARBA" id="ARBA00012693"/>
    </source>
</evidence>
<evidence type="ECO:0000313" key="8">
    <source>
        <dbReference type="EMBL" id="SVD43242.1"/>
    </source>
</evidence>
<dbReference type="GO" id="GO:0005737">
    <property type="term" value="C:cytoplasm"/>
    <property type="evidence" value="ECO:0007669"/>
    <property type="project" value="UniProtKB-SubCell"/>
</dbReference>
<evidence type="ECO:0000256" key="1">
    <source>
        <dbReference type="ARBA" id="ARBA00004496"/>
    </source>
</evidence>
<dbReference type="Pfam" id="PF00793">
    <property type="entry name" value="DAHP_synth_1"/>
    <property type="match status" value="1"/>
</dbReference>
<sequence>HSFRGPGIDEGLELLKKVRSDYGVPVISDIHSIEEVEKASKVLDIIQIPAFLCRQTDLLSSAAASGLPVNLKKGQFLSPSDVGNIIGKFDNFGSENLLVCERGTSFGYNNLIVDMIGLAQLKSYGYPVIFDVTHSLQLPGGLGDRSSGRRPYLLDLAKSAVSIGIAGLFLEVHPDPDKAKCDGPCALPLSLLTEFLYQINSLDQVIKKLPDLVIN</sequence>
<dbReference type="InterPro" id="IPR013785">
    <property type="entry name" value="Aldolase_TIM"/>
</dbReference>
<gene>
    <name evidence="8" type="ORF">METZ01_LOCUS396096</name>
</gene>
<keyword evidence="5" id="KW-0808">Transferase</keyword>
<name>A0A382V9Q6_9ZZZZ</name>
<dbReference type="EMBL" id="UINC01150286">
    <property type="protein sequence ID" value="SVD43242.1"/>
    <property type="molecule type" value="Genomic_DNA"/>
</dbReference>
<dbReference type="AlphaFoldDB" id="A0A382V9Q6"/>